<dbReference type="Pfam" id="PF02801">
    <property type="entry name" value="Ketoacyl-synt_C"/>
    <property type="match status" value="1"/>
</dbReference>
<dbReference type="CDD" id="cd00833">
    <property type="entry name" value="PKS"/>
    <property type="match status" value="1"/>
</dbReference>
<dbReference type="InterPro" id="IPR001227">
    <property type="entry name" value="Ac_transferase_dom_sf"/>
</dbReference>
<reference evidence="7" key="1">
    <citation type="journal article" date="2019" name="Int. J. Syst. Evol. Microbiol.">
        <title>The Global Catalogue of Microorganisms (GCM) 10K type strain sequencing project: providing services to taxonomists for standard genome sequencing and annotation.</title>
        <authorList>
            <consortium name="The Broad Institute Genomics Platform"/>
            <consortium name="The Broad Institute Genome Sequencing Center for Infectious Disease"/>
            <person name="Wu L."/>
            <person name="Ma J."/>
        </authorList>
    </citation>
    <scope>NUCLEOTIDE SEQUENCE [LARGE SCALE GENOMIC DNA]</scope>
    <source>
        <strain evidence="7">CGMCC 4.7132</strain>
    </source>
</reference>
<evidence type="ECO:0000256" key="4">
    <source>
        <dbReference type="SAM" id="MobiDB-lite"/>
    </source>
</evidence>
<sequence>MDRLNERSGKPAGIAITGIACRYPGAHGPEQFWRLLMDRKDAVGAAPGEPLPGTGAGTRHGGRLTAIDGFDAAFFDMAPREARLADPQLRLFLEAAWEAIEDAGLSPERLAGSRTGVFVGQATSNYWEMLCRHTDPDIYGLVGSEFRASLPGRASFHLDLRGPSVSVDTACSASLTAVHLACQSIRLGESTTALVGGVNLALLPHEGLAFSDAGMLAPDGRCKFGDAGADGFVRSDGVGVVVLKPLPTAVADGDRVYAVILGSAVNNDGRSNGLLMTPSVEGQEHMLRQALDAAQVEAGDVGYVEAHGTGTRVGDAVELAALGHVLGEGRPPGRPCLVGSVKSNIGHTEAAAGIAGLIKAALCVHHRTVPPTLHVREPNPAFPWEDSPLELPTEPRPLTGPDAAVAGVSSFGISGTNVHVVLGEHAARTEPSPGGPLPVTGEHLLTLSARSPEALREAAMAASGFLSPGGGGHASDLADICDTAAMRRKHHEHRLVAIGSGHDSLAVALRAYGRTGAAPGVVGGNDDEPAGRARIAFVFPGQGSQWQGMTRDLLSSSEVYRDALRRCSEAVEAETGWSVLRRLETGSPLSGAEEIQPALWAVEVALAALWRSLGVEPDIVIGHSMGEVAAACVAGGLGLTDAAAVICRRSGLARRISGRGAMISVALPEAAAESALAGYRDRVAVAAVNSPSSTILSGDPAALREITEAFDRREVHHRAIQVAFASHSPQVDELGDDLLLALRDVRPSAARVPMWSTVLDEPADGACLDAGYWVRNLREPVRFASAVKQVAGAATTVFVEISPHAVLTGAVRECLRHHRLAGTAAASLGRDQPAWPRLRESLAAIHIAGGRVDWRRHHPGGRPVRLPSYPWQRERYWYTDSPPRPAAPAPSTAGPAADAAPSTA</sequence>
<keyword evidence="1" id="KW-0596">Phosphopantetheine</keyword>
<dbReference type="Gene3D" id="3.30.70.3290">
    <property type="match status" value="1"/>
</dbReference>
<dbReference type="PANTHER" id="PTHR43775:SF37">
    <property type="entry name" value="SI:DKEY-61P9.11"/>
    <property type="match status" value="1"/>
</dbReference>
<dbReference type="RefSeq" id="WP_380843662.1">
    <property type="nucleotide sequence ID" value="NZ_JBHSFP010000018.1"/>
</dbReference>
<dbReference type="PROSITE" id="PS52004">
    <property type="entry name" value="KS3_2"/>
    <property type="match status" value="1"/>
</dbReference>
<keyword evidence="3" id="KW-0808">Transferase</keyword>
<dbReference type="Pfam" id="PF16197">
    <property type="entry name" value="KAsynt_C_assoc"/>
    <property type="match status" value="1"/>
</dbReference>
<feature type="non-terminal residue" evidence="6">
    <location>
        <position position="904"/>
    </location>
</feature>
<feature type="domain" description="Ketosynthase family 3 (KS3)" evidence="5">
    <location>
        <begin position="11"/>
        <end position="424"/>
    </location>
</feature>
<dbReference type="PANTHER" id="PTHR43775">
    <property type="entry name" value="FATTY ACID SYNTHASE"/>
    <property type="match status" value="1"/>
</dbReference>
<protein>
    <submittedName>
        <fullName evidence="6">Type I polyketide synthase</fullName>
    </submittedName>
</protein>
<evidence type="ECO:0000259" key="5">
    <source>
        <dbReference type="PROSITE" id="PS52004"/>
    </source>
</evidence>
<dbReference type="SMART" id="SM00827">
    <property type="entry name" value="PKS_AT"/>
    <property type="match status" value="1"/>
</dbReference>
<organism evidence="6 7">
    <name type="scientific">Sphaerisporangium dianthi</name>
    <dbReference type="NCBI Taxonomy" id="1436120"/>
    <lineage>
        <taxon>Bacteria</taxon>
        <taxon>Bacillati</taxon>
        <taxon>Actinomycetota</taxon>
        <taxon>Actinomycetes</taxon>
        <taxon>Streptosporangiales</taxon>
        <taxon>Streptosporangiaceae</taxon>
        <taxon>Sphaerisporangium</taxon>
    </lineage>
</organism>
<comment type="caution">
    <text evidence="6">The sequence shown here is derived from an EMBL/GenBank/DDBJ whole genome shotgun (WGS) entry which is preliminary data.</text>
</comment>
<dbReference type="Gene3D" id="3.40.366.10">
    <property type="entry name" value="Malonyl-Coenzyme A Acyl Carrier Protein, domain 2"/>
    <property type="match status" value="1"/>
</dbReference>
<evidence type="ECO:0000256" key="3">
    <source>
        <dbReference type="ARBA" id="ARBA00022679"/>
    </source>
</evidence>
<feature type="region of interest" description="Disordered" evidence="4">
    <location>
        <begin position="378"/>
        <end position="397"/>
    </location>
</feature>
<feature type="region of interest" description="Disordered" evidence="4">
    <location>
        <begin position="880"/>
        <end position="904"/>
    </location>
</feature>
<dbReference type="Proteomes" id="UP001596004">
    <property type="component" value="Unassembled WGS sequence"/>
</dbReference>
<dbReference type="InterPro" id="IPR050091">
    <property type="entry name" value="PKS_NRPS_Biosynth_Enz"/>
</dbReference>
<keyword evidence="2" id="KW-0597">Phosphoprotein</keyword>
<dbReference type="SMART" id="SM00825">
    <property type="entry name" value="PKS_KS"/>
    <property type="match status" value="1"/>
</dbReference>
<dbReference type="InterPro" id="IPR014031">
    <property type="entry name" value="Ketoacyl_synth_C"/>
</dbReference>
<dbReference type="InterPro" id="IPR016035">
    <property type="entry name" value="Acyl_Trfase/lysoPLipase"/>
</dbReference>
<evidence type="ECO:0000256" key="1">
    <source>
        <dbReference type="ARBA" id="ARBA00022450"/>
    </source>
</evidence>
<dbReference type="Pfam" id="PF00698">
    <property type="entry name" value="Acyl_transf_1"/>
    <property type="match status" value="1"/>
</dbReference>
<dbReference type="InterPro" id="IPR018201">
    <property type="entry name" value="Ketoacyl_synth_AS"/>
</dbReference>
<keyword evidence="7" id="KW-1185">Reference proteome</keyword>
<dbReference type="EMBL" id="JBHSFP010000018">
    <property type="protein sequence ID" value="MFC4533831.1"/>
    <property type="molecule type" value="Genomic_DNA"/>
</dbReference>
<dbReference type="SUPFAM" id="SSF55048">
    <property type="entry name" value="Probable ACP-binding domain of malonyl-CoA ACP transacylase"/>
    <property type="match status" value="1"/>
</dbReference>
<evidence type="ECO:0000313" key="6">
    <source>
        <dbReference type="EMBL" id="MFC4533831.1"/>
    </source>
</evidence>
<dbReference type="InterPro" id="IPR016036">
    <property type="entry name" value="Malonyl_transacylase_ACP-bd"/>
</dbReference>
<name>A0ABV9CKQ8_9ACTN</name>
<dbReference type="SUPFAM" id="SSF53901">
    <property type="entry name" value="Thiolase-like"/>
    <property type="match status" value="1"/>
</dbReference>
<dbReference type="PROSITE" id="PS51257">
    <property type="entry name" value="PROKAR_LIPOPROTEIN"/>
    <property type="match status" value="1"/>
</dbReference>
<gene>
    <name evidence="6" type="ORF">ACFO60_23970</name>
</gene>
<accession>A0ABV9CKQ8</accession>
<dbReference type="PROSITE" id="PS00606">
    <property type="entry name" value="KS3_1"/>
    <property type="match status" value="1"/>
</dbReference>
<proteinExistence type="predicted"/>
<feature type="compositionally biased region" description="Low complexity" evidence="4">
    <location>
        <begin position="889"/>
        <end position="904"/>
    </location>
</feature>
<dbReference type="Pfam" id="PF00109">
    <property type="entry name" value="ketoacyl-synt"/>
    <property type="match status" value="1"/>
</dbReference>
<dbReference type="InterPro" id="IPR014043">
    <property type="entry name" value="Acyl_transferase_dom"/>
</dbReference>
<dbReference type="InterPro" id="IPR014030">
    <property type="entry name" value="Ketoacyl_synth_N"/>
</dbReference>
<dbReference type="InterPro" id="IPR020841">
    <property type="entry name" value="PKS_Beta-ketoAc_synthase_dom"/>
</dbReference>
<dbReference type="Gene3D" id="3.40.47.10">
    <property type="match status" value="1"/>
</dbReference>
<evidence type="ECO:0000256" key="2">
    <source>
        <dbReference type="ARBA" id="ARBA00022553"/>
    </source>
</evidence>
<dbReference type="SUPFAM" id="SSF52151">
    <property type="entry name" value="FabD/lysophospholipase-like"/>
    <property type="match status" value="1"/>
</dbReference>
<dbReference type="InterPro" id="IPR016039">
    <property type="entry name" value="Thiolase-like"/>
</dbReference>
<evidence type="ECO:0000313" key="7">
    <source>
        <dbReference type="Proteomes" id="UP001596004"/>
    </source>
</evidence>
<dbReference type="InterPro" id="IPR032821">
    <property type="entry name" value="PKS_assoc"/>
</dbReference>